<dbReference type="Proteomes" id="UP000885672">
    <property type="component" value="Unassembled WGS sequence"/>
</dbReference>
<dbReference type="Gene3D" id="1.25.40.10">
    <property type="entry name" value="Tetratricopeptide repeat domain"/>
    <property type="match status" value="2"/>
</dbReference>
<dbReference type="PANTHER" id="PTHR45586">
    <property type="entry name" value="TPR REPEAT-CONTAINING PROTEIN PA4667"/>
    <property type="match status" value="1"/>
</dbReference>
<dbReference type="EMBL" id="DSBX01000070">
    <property type="protein sequence ID" value="HDQ99028.1"/>
    <property type="molecule type" value="Genomic_DNA"/>
</dbReference>
<reference evidence="3" key="1">
    <citation type="journal article" date="2020" name="mSystems">
        <title>Genome- and Community-Level Interaction Insights into Carbon Utilization and Element Cycling Functions of Hydrothermarchaeota in Hydrothermal Sediment.</title>
        <authorList>
            <person name="Zhou Z."/>
            <person name="Liu Y."/>
            <person name="Xu W."/>
            <person name="Pan J."/>
            <person name="Luo Z.H."/>
            <person name="Li M."/>
        </authorList>
    </citation>
    <scope>NUCLEOTIDE SEQUENCE [LARGE SCALE GENOMIC DNA]</scope>
    <source>
        <strain evidence="3">SpSt-1182</strain>
    </source>
</reference>
<keyword evidence="2" id="KW-0802">TPR repeat</keyword>
<dbReference type="InterPro" id="IPR051012">
    <property type="entry name" value="CellSynth/LPSAsmb/PSIAsmb"/>
</dbReference>
<evidence type="ECO:0000256" key="2">
    <source>
        <dbReference type="ARBA" id="ARBA00022803"/>
    </source>
</evidence>
<evidence type="ECO:0000313" key="3">
    <source>
        <dbReference type="EMBL" id="HDQ99028.1"/>
    </source>
</evidence>
<name>A0A7V0T505_UNCW3</name>
<protein>
    <submittedName>
        <fullName evidence="3">Tetratricopeptide repeat protein</fullName>
    </submittedName>
</protein>
<organism evidence="3">
    <name type="scientific">candidate division WOR-3 bacterium</name>
    <dbReference type="NCBI Taxonomy" id="2052148"/>
    <lineage>
        <taxon>Bacteria</taxon>
        <taxon>Bacteria division WOR-3</taxon>
    </lineage>
</organism>
<comment type="caution">
    <text evidence="3">The sequence shown here is derived from an EMBL/GenBank/DDBJ whole genome shotgun (WGS) entry which is preliminary data.</text>
</comment>
<dbReference type="InterPro" id="IPR011990">
    <property type="entry name" value="TPR-like_helical_dom_sf"/>
</dbReference>
<sequence length="344" mass="39083">MTIPIVIILALAVVALYPLVREFLQRRRTTVPAYVEGLRMVADGLDREAIPHLKDAVKSDPDNIDAWVRLGDAYIRIGEVDRGVKVHENLGLRRNLRPDDERRVLVALARDYERTDRKLKAIATLEELARGRNRDAAEQLLRLYLATGSHDKCRTLIDELKRGERDQHWLAGLVAEYAKGIVERDPEAARAAFQECLRLDPGTVKGRVYFGDFLIERGEPDEALQRWQEVLETAPRSNALVRSRLERALYELGRYDEVIYSYERLLRKVPDDIGLAVALALIHRKKGNYEEAVELLARTCNEKRNELCNATMAALELDRGRTEAAARVIDELVDQLQPGGTTEA</sequence>
<proteinExistence type="predicted"/>
<keyword evidence="1" id="KW-0677">Repeat</keyword>
<dbReference type="SMART" id="SM00028">
    <property type="entry name" value="TPR"/>
    <property type="match status" value="3"/>
</dbReference>
<dbReference type="AlphaFoldDB" id="A0A7V0T505"/>
<gene>
    <name evidence="3" type="ORF">ENN51_01895</name>
</gene>
<evidence type="ECO:0000256" key="1">
    <source>
        <dbReference type="ARBA" id="ARBA00022737"/>
    </source>
</evidence>
<dbReference type="InterPro" id="IPR019734">
    <property type="entry name" value="TPR_rpt"/>
</dbReference>
<dbReference type="Pfam" id="PF14559">
    <property type="entry name" value="TPR_19"/>
    <property type="match status" value="3"/>
</dbReference>
<dbReference type="PANTHER" id="PTHR45586:SF1">
    <property type="entry name" value="LIPOPOLYSACCHARIDE ASSEMBLY PROTEIN B"/>
    <property type="match status" value="1"/>
</dbReference>
<dbReference type="SUPFAM" id="SSF48452">
    <property type="entry name" value="TPR-like"/>
    <property type="match status" value="1"/>
</dbReference>
<accession>A0A7V0T505</accession>